<gene>
    <name evidence="1" type="ORF">PDM29_09585</name>
</gene>
<protein>
    <submittedName>
        <fullName evidence="1">Uncharacterized protein</fullName>
    </submittedName>
</protein>
<dbReference type="RefSeq" id="WP_311193595.1">
    <property type="nucleotide sequence ID" value="NZ_CP115541.1"/>
</dbReference>
<proteinExistence type="predicted"/>
<evidence type="ECO:0000313" key="1">
    <source>
        <dbReference type="EMBL" id="WNH54505.1"/>
    </source>
</evidence>
<dbReference type="EMBL" id="CP115541">
    <property type="protein sequence ID" value="WNH54505.1"/>
    <property type="molecule type" value="Genomic_DNA"/>
</dbReference>
<accession>A0ABY9YU81</accession>
<evidence type="ECO:0000313" key="2">
    <source>
        <dbReference type="Proteomes" id="UP001302072"/>
    </source>
</evidence>
<sequence length="70" mass="7902">MQIDSEWLAAFDEALLALFAIDHADAGMDREELGWYCEMPAGEAAVAYGEDFDLCRRDRVWPLHGLRLAS</sequence>
<organism evidence="1 2">
    <name type="scientific">Stenotrophomonas oahuensis</name>
    <dbReference type="NCBI Taxonomy" id="3003271"/>
    <lineage>
        <taxon>Bacteria</taxon>
        <taxon>Pseudomonadati</taxon>
        <taxon>Pseudomonadota</taxon>
        <taxon>Gammaproteobacteria</taxon>
        <taxon>Lysobacterales</taxon>
        <taxon>Lysobacteraceae</taxon>
        <taxon>Stenotrophomonas</taxon>
    </lineage>
</organism>
<keyword evidence="2" id="KW-1185">Reference proteome</keyword>
<name>A0ABY9YU81_9GAMM</name>
<dbReference type="Proteomes" id="UP001302072">
    <property type="component" value="Chromosome"/>
</dbReference>
<reference evidence="1 2" key="1">
    <citation type="submission" date="2022-12" db="EMBL/GenBank/DDBJ databases">
        <title>Two new species, Stenotrophomonas aracearum and Stenotrophomonas oahuensis, isolated from Anthurium (Araceae family) in Hawaii.</title>
        <authorList>
            <person name="Chunag S.C."/>
            <person name="Dobhal S."/>
            <person name="Alvarez A."/>
            <person name="Arif M."/>
        </authorList>
    </citation>
    <scope>NUCLEOTIDE SEQUENCE [LARGE SCALE GENOMIC DNA]</scope>
    <source>
        <strain evidence="1 2">A5586</strain>
    </source>
</reference>